<sequence length="50" mass="5135">MGDTATGDTGGDPVCWLNRVCPECGALREVDGDGEPVTPCDRCGSTEPPP</sequence>
<evidence type="ECO:0000256" key="1">
    <source>
        <dbReference type="SAM" id="MobiDB-lite"/>
    </source>
</evidence>
<feature type="region of interest" description="Disordered" evidence="1">
    <location>
        <begin position="31"/>
        <end position="50"/>
    </location>
</feature>
<evidence type="ECO:0000313" key="2">
    <source>
        <dbReference type="EMBL" id="GAA0625229.1"/>
    </source>
</evidence>
<name>A0ABN1H0A8_9ACTN</name>
<dbReference type="EMBL" id="BAAAHE010000025">
    <property type="protein sequence ID" value="GAA0625229.1"/>
    <property type="molecule type" value="Genomic_DNA"/>
</dbReference>
<comment type="caution">
    <text evidence="2">The sequence shown here is derived from an EMBL/GenBank/DDBJ whole genome shotgun (WGS) entry which is preliminary data.</text>
</comment>
<organism evidence="2 3">
    <name type="scientific">Sporichthya brevicatena</name>
    <dbReference type="NCBI Taxonomy" id="171442"/>
    <lineage>
        <taxon>Bacteria</taxon>
        <taxon>Bacillati</taxon>
        <taxon>Actinomycetota</taxon>
        <taxon>Actinomycetes</taxon>
        <taxon>Sporichthyales</taxon>
        <taxon>Sporichthyaceae</taxon>
        <taxon>Sporichthya</taxon>
    </lineage>
</organism>
<evidence type="ECO:0000313" key="3">
    <source>
        <dbReference type="Proteomes" id="UP001500957"/>
    </source>
</evidence>
<dbReference type="Proteomes" id="UP001500957">
    <property type="component" value="Unassembled WGS sequence"/>
</dbReference>
<proteinExistence type="predicted"/>
<evidence type="ECO:0008006" key="4">
    <source>
        <dbReference type="Google" id="ProtNLM"/>
    </source>
</evidence>
<protein>
    <recommendedName>
        <fullName evidence="4">Small CPxCG-related zinc finger protein</fullName>
    </recommendedName>
</protein>
<gene>
    <name evidence="2" type="ORF">GCM10009547_30610</name>
</gene>
<keyword evidence="3" id="KW-1185">Reference proteome</keyword>
<dbReference type="RefSeq" id="WP_344606250.1">
    <property type="nucleotide sequence ID" value="NZ_BAAAHE010000025.1"/>
</dbReference>
<reference evidence="2 3" key="1">
    <citation type="journal article" date="2019" name="Int. J. Syst. Evol. Microbiol.">
        <title>The Global Catalogue of Microorganisms (GCM) 10K type strain sequencing project: providing services to taxonomists for standard genome sequencing and annotation.</title>
        <authorList>
            <consortium name="The Broad Institute Genomics Platform"/>
            <consortium name="The Broad Institute Genome Sequencing Center for Infectious Disease"/>
            <person name="Wu L."/>
            <person name="Ma J."/>
        </authorList>
    </citation>
    <scope>NUCLEOTIDE SEQUENCE [LARGE SCALE GENOMIC DNA]</scope>
    <source>
        <strain evidence="2 3">JCM 10671</strain>
    </source>
</reference>
<accession>A0ABN1H0A8</accession>